<dbReference type="FunFam" id="3.20.20.80:FF:000135">
    <property type="entry name" value="Beta-galactosidase, putative, bgl35A"/>
    <property type="match status" value="1"/>
</dbReference>
<dbReference type="InterPro" id="IPR040719">
    <property type="entry name" value="DUF5597"/>
</dbReference>
<dbReference type="AlphaFoldDB" id="A0A0C3CVG8"/>
<dbReference type="Proteomes" id="UP000054321">
    <property type="component" value="Unassembled WGS sequence"/>
</dbReference>
<dbReference type="EMBL" id="KN832893">
    <property type="protein sequence ID" value="KIM93682.1"/>
    <property type="molecule type" value="Genomic_DNA"/>
</dbReference>
<dbReference type="OrthoDB" id="1657402at2759"/>
<feature type="domain" description="DUF5597" evidence="4">
    <location>
        <begin position="390"/>
        <end position="521"/>
    </location>
</feature>
<organism evidence="5 6">
    <name type="scientific">Oidiodendron maius (strain Zn)</name>
    <dbReference type="NCBI Taxonomy" id="913774"/>
    <lineage>
        <taxon>Eukaryota</taxon>
        <taxon>Fungi</taxon>
        <taxon>Dikarya</taxon>
        <taxon>Ascomycota</taxon>
        <taxon>Pezizomycotina</taxon>
        <taxon>Leotiomycetes</taxon>
        <taxon>Leotiomycetes incertae sedis</taxon>
        <taxon>Myxotrichaceae</taxon>
        <taxon>Oidiodendron</taxon>
    </lineage>
</organism>
<evidence type="ECO:0000256" key="2">
    <source>
        <dbReference type="ARBA" id="ARBA00023295"/>
    </source>
</evidence>
<keyword evidence="1 5" id="KW-0378">Hydrolase</keyword>
<accession>A0A0C3CVG8</accession>
<dbReference type="Pfam" id="PF02449">
    <property type="entry name" value="Glyco_hydro_42"/>
    <property type="match status" value="1"/>
</dbReference>
<evidence type="ECO:0000313" key="5">
    <source>
        <dbReference type="EMBL" id="KIM93682.1"/>
    </source>
</evidence>
<dbReference type="InterPro" id="IPR013529">
    <property type="entry name" value="Glyco_hydro_42_N"/>
</dbReference>
<dbReference type="InterPro" id="IPR017853">
    <property type="entry name" value="GH"/>
</dbReference>
<keyword evidence="2" id="KW-0326">Glycosidase</keyword>
<dbReference type="HOGENOM" id="CLU_027430_0_0_1"/>
<dbReference type="STRING" id="913774.A0A0C3CVG8"/>
<evidence type="ECO:0000256" key="1">
    <source>
        <dbReference type="ARBA" id="ARBA00022801"/>
    </source>
</evidence>
<evidence type="ECO:0000259" key="4">
    <source>
        <dbReference type="Pfam" id="PF18120"/>
    </source>
</evidence>
<reference evidence="6" key="2">
    <citation type="submission" date="2015-01" db="EMBL/GenBank/DDBJ databases">
        <title>Evolutionary Origins and Diversification of the Mycorrhizal Mutualists.</title>
        <authorList>
            <consortium name="DOE Joint Genome Institute"/>
            <consortium name="Mycorrhizal Genomics Consortium"/>
            <person name="Kohler A."/>
            <person name="Kuo A."/>
            <person name="Nagy L.G."/>
            <person name="Floudas D."/>
            <person name="Copeland A."/>
            <person name="Barry K.W."/>
            <person name="Cichocki N."/>
            <person name="Veneault-Fourrey C."/>
            <person name="LaButti K."/>
            <person name="Lindquist E.A."/>
            <person name="Lipzen A."/>
            <person name="Lundell T."/>
            <person name="Morin E."/>
            <person name="Murat C."/>
            <person name="Riley R."/>
            <person name="Ohm R."/>
            <person name="Sun H."/>
            <person name="Tunlid A."/>
            <person name="Henrissat B."/>
            <person name="Grigoriev I.V."/>
            <person name="Hibbett D.S."/>
            <person name="Martin F."/>
        </authorList>
    </citation>
    <scope>NUCLEOTIDE SEQUENCE [LARGE SCALE GENOMIC DNA]</scope>
    <source>
        <strain evidence="6">Zn</strain>
    </source>
</reference>
<dbReference type="InParanoid" id="A0A0C3CVG8"/>
<evidence type="ECO:0000313" key="6">
    <source>
        <dbReference type="Proteomes" id="UP000054321"/>
    </source>
</evidence>
<evidence type="ECO:0000259" key="3">
    <source>
        <dbReference type="Pfam" id="PF02449"/>
    </source>
</evidence>
<sequence length="564" mass="61752">MAPTPSTSRLTKVGSSWQLLVDGEPYLILGAELQNSSMSSALYMDTIWGKMVAMGVNTVLGPVTWEDIEPQEGTFDFTTLNMVLEGARIHNLRLIVLWFGSYKNGTSCYIPSWVKTDARRFPRMMIQNKNTGRPEMSNSISIFSDECVAADSKAFAALITHLKEVDSQRTVIMVQVQNEVGLLGDSRDRSHTADALYKSAMPRACLDFLAQDGQPLQAQFQGSIRDLRSDLEKGLPSWDDVLGTGFYADEIFMAYYFALYVDKVTSAGKKVLDIPFFINVWQPQPSTEAVVAAGGSLPGAYPSGGAVRSVLGLWQKFAPSVDFIAPDIYTADYAATLEAYLLGNQPLFIPEQRRDEYGARRVWLAIGKYGALGACPFGIDSVTAEECAYTRHYKLLRSVSKHILAARQRQAAICGFCFDEIDTPCAQGQNPVVVKLGLYELTISRAFVLGEPGPAAGMVIQLAPERFLLLGWGFKVEWRSLSAVAGYTGILSFLEKSVVDGSDGTLRTERVFNGDETRSGMVANMPNSVPDYGSGVVPIMIPARTMIGEVAVYTLGVDGMRIEV</sequence>
<dbReference type="SUPFAM" id="SSF51445">
    <property type="entry name" value="(Trans)glycosidases"/>
    <property type="match status" value="1"/>
</dbReference>
<keyword evidence="6" id="KW-1185">Reference proteome</keyword>
<protein>
    <submittedName>
        <fullName evidence="5">Glycoside hydrolase family 35 protein</fullName>
    </submittedName>
</protein>
<dbReference type="Pfam" id="PF18120">
    <property type="entry name" value="DUF5597"/>
    <property type="match status" value="1"/>
</dbReference>
<feature type="domain" description="Glycoside hydrolase family 42 N-terminal" evidence="3">
    <location>
        <begin position="48"/>
        <end position="191"/>
    </location>
</feature>
<gene>
    <name evidence="5" type="ORF">OIDMADRAFT_137484</name>
</gene>
<name>A0A0C3CVG8_OIDMZ</name>
<dbReference type="GO" id="GO:0009341">
    <property type="term" value="C:beta-galactosidase complex"/>
    <property type="evidence" value="ECO:0007669"/>
    <property type="project" value="InterPro"/>
</dbReference>
<proteinExistence type="predicted"/>
<reference evidence="5 6" key="1">
    <citation type="submission" date="2014-04" db="EMBL/GenBank/DDBJ databases">
        <authorList>
            <consortium name="DOE Joint Genome Institute"/>
            <person name="Kuo A."/>
            <person name="Martino E."/>
            <person name="Perotto S."/>
            <person name="Kohler A."/>
            <person name="Nagy L.G."/>
            <person name="Floudas D."/>
            <person name="Copeland A."/>
            <person name="Barry K.W."/>
            <person name="Cichocki N."/>
            <person name="Veneault-Fourrey C."/>
            <person name="LaButti K."/>
            <person name="Lindquist E.A."/>
            <person name="Lipzen A."/>
            <person name="Lundell T."/>
            <person name="Morin E."/>
            <person name="Murat C."/>
            <person name="Sun H."/>
            <person name="Tunlid A."/>
            <person name="Henrissat B."/>
            <person name="Grigoriev I.V."/>
            <person name="Hibbett D.S."/>
            <person name="Martin F."/>
            <person name="Nordberg H.P."/>
            <person name="Cantor M.N."/>
            <person name="Hua S.X."/>
        </authorList>
    </citation>
    <scope>NUCLEOTIDE SEQUENCE [LARGE SCALE GENOMIC DNA]</scope>
    <source>
        <strain evidence="5 6">Zn</strain>
    </source>
</reference>
<dbReference type="Gene3D" id="2.60.220.20">
    <property type="entry name" value="putative beta-Galactosidase from caulobacter crescentus"/>
    <property type="match status" value="1"/>
</dbReference>
<dbReference type="Gene3D" id="3.20.20.80">
    <property type="entry name" value="Glycosidases"/>
    <property type="match status" value="1"/>
</dbReference>
<dbReference type="GO" id="GO:0004565">
    <property type="term" value="F:beta-galactosidase activity"/>
    <property type="evidence" value="ECO:0007669"/>
    <property type="project" value="InterPro"/>
</dbReference>
<dbReference type="GO" id="GO:0005975">
    <property type="term" value="P:carbohydrate metabolic process"/>
    <property type="evidence" value="ECO:0007669"/>
    <property type="project" value="InterPro"/>
</dbReference>